<dbReference type="Proteomes" id="UP000281468">
    <property type="component" value="Unassembled WGS sequence"/>
</dbReference>
<sequence length="149" mass="16628">MPLQSRAVRASPIGRLDMPFRYQYQQRRTFLGLRRPPPPKTPMMGYLVAQGLAVVLLADLGIAMLRGEPTTVRSVCQSAGFWKDPDFKKLHEENRITRAVVERLEGTMIFSEREIATSDSPNPHSQVLASLALSFQYAFSASIGHAPKS</sequence>
<dbReference type="AlphaFoldDB" id="A0A3M7DAI6"/>
<evidence type="ECO:0000313" key="2">
    <source>
        <dbReference type="EMBL" id="RMZ07018.1"/>
    </source>
</evidence>
<reference evidence="3 4" key="1">
    <citation type="journal article" date="2018" name="BMC Genomics">
        <title>Genomic evidence for intraspecific hybridization in a clonal and extremely halotolerant yeast.</title>
        <authorList>
            <person name="Gostincar C."/>
            <person name="Stajich J.E."/>
            <person name="Zupancic J."/>
            <person name="Zalar P."/>
            <person name="Gunde-Cimerman N."/>
        </authorList>
    </citation>
    <scope>NUCLEOTIDE SEQUENCE [LARGE SCALE GENOMIC DNA]</scope>
    <source>
        <strain evidence="1 3">EXF-10513</strain>
        <strain evidence="2 4">EXF-171</strain>
    </source>
</reference>
<dbReference type="VEuPathDB" id="FungiDB:BTJ68_00501"/>
<dbReference type="EMBL" id="QWIO01002147">
    <property type="protein sequence ID" value="RMY61282.1"/>
    <property type="molecule type" value="Genomic_DNA"/>
</dbReference>
<gene>
    <name evidence="2" type="ORF">D0862_04417</name>
    <name evidence="1" type="ORF">D0864_12960</name>
</gene>
<organism evidence="1 3">
    <name type="scientific">Hortaea werneckii</name>
    <name type="common">Black yeast</name>
    <name type="synonym">Cladosporium werneckii</name>
    <dbReference type="NCBI Taxonomy" id="91943"/>
    <lineage>
        <taxon>Eukaryota</taxon>
        <taxon>Fungi</taxon>
        <taxon>Dikarya</taxon>
        <taxon>Ascomycota</taxon>
        <taxon>Pezizomycotina</taxon>
        <taxon>Dothideomycetes</taxon>
        <taxon>Dothideomycetidae</taxon>
        <taxon>Mycosphaerellales</taxon>
        <taxon>Teratosphaeriaceae</taxon>
        <taxon>Hortaea</taxon>
    </lineage>
</organism>
<evidence type="ECO:0000313" key="4">
    <source>
        <dbReference type="Proteomes" id="UP000281468"/>
    </source>
</evidence>
<dbReference type="Proteomes" id="UP000269539">
    <property type="component" value="Unassembled WGS sequence"/>
</dbReference>
<evidence type="ECO:0000313" key="1">
    <source>
        <dbReference type="EMBL" id="RMY61282.1"/>
    </source>
</evidence>
<proteinExistence type="predicted"/>
<name>A0A3M7DAI6_HORWE</name>
<evidence type="ECO:0000313" key="3">
    <source>
        <dbReference type="Proteomes" id="UP000269539"/>
    </source>
</evidence>
<dbReference type="EMBL" id="QWIQ01000106">
    <property type="protein sequence ID" value="RMZ07018.1"/>
    <property type="molecule type" value="Genomic_DNA"/>
</dbReference>
<protein>
    <submittedName>
        <fullName evidence="1">Uncharacterized protein</fullName>
    </submittedName>
</protein>
<comment type="caution">
    <text evidence="1">The sequence shown here is derived from an EMBL/GenBank/DDBJ whole genome shotgun (WGS) entry which is preliminary data.</text>
</comment>
<accession>A0A3M7DAI6</accession>